<sequence>MTQPQMAPICLVENHNEQLSVNQEAIEILDKISQPVVVVAIVGWSHTGKSYLMNCLAGQNHVSLWAPPCSLRPRASGCGACPTPPSQSTGPPGHRGPGRCGKG</sequence>
<dbReference type="Ensembl" id="ENSMUST00000196204.5">
    <property type="protein sequence ID" value="ENSMUSP00000142528.2"/>
    <property type="gene ID" value="ENSMUSG00000079363.8"/>
</dbReference>
<dbReference type="HOGENOM" id="CLU_2262868_0_0_1"/>
<proteinExistence type="evidence at transcript level"/>
<evidence type="ECO:0000256" key="2">
    <source>
        <dbReference type="ARBA" id="ARBA00023134"/>
    </source>
</evidence>
<dbReference type="GeneTree" id="ENSGT00940000154265"/>
<evidence type="ECO:0000313" key="7">
    <source>
        <dbReference type="Ensembl" id="ENSMUSP00000142528.2"/>
    </source>
</evidence>
<gene>
    <name evidence="7 8" type="primary">Gbp4</name>
</gene>
<reference evidence="6" key="1">
    <citation type="journal article" date="2007" name="J. Immunol.">
        <title>Extensive characterization of IFN-induced GTPases mGBP1 to mGBP10 involved in host defense.</title>
        <authorList>
            <person name="Degrandi D."/>
            <person name="Konermann C."/>
            <person name="Beuter-Gunia C."/>
            <person name="Kresse A."/>
            <person name="Wurthner J."/>
            <person name="Kurig S."/>
            <person name="Beer S."/>
            <person name="Pfeffer K."/>
        </authorList>
    </citation>
    <scope>NUCLEOTIDE SEQUENCE</scope>
    <source>
        <strain evidence="6">C57BL/6</strain>
        <tissue evidence="6">Liver</tissue>
    </source>
</reference>
<comment type="similarity">
    <text evidence="3">Belongs to the TRAFAC class dynamin-like GTPase superfamily. GB1/RHD3 GTPase family.</text>
</comment>
<dbReference type="InterPro" id="IPR030386">
    <property type="entry name" value="G_GB1_RHD3_dom"/>
</dbReference>
<keyword evidence="9" id="KW-1185">Reference proteome</keyword>
<dbReference type="GO" id="GO:0005525">
    <property type="term" value="F:GTP binding"/>
    <property type="evidence" value="ECO:0007669"/>
    <property type="project" value="UniProtKB-KW"/>
</dbReference>
<evidence type="ECO:0000313" key="8">
    <source>
        <dbReference type="MGI" id="MGI:97072"/>
    </source>
</evidence>
<evidence type="ECO:0000256" key="1">
    <source>
        <dbReference type="ARBA" id="ARBA00022741"/>
    </source>
</evidence>
<dbReference type="MGI" id="MGI:97072">
    <property type="gene designation" value="Gbp4"/>
</dbReference>
<feature type="domain" description="GB1/RHD3-type G" evidence="5">
    <location>
        <begin position="33"/>
        <end position="103"/>
    </location>
</feature>
<reference evidence="7" key="3">
    <citation type="journal article" date="2011" name="PLoS Biol.">
        <title>Modernizing reference genome assemblies.</title>
        <authorList>
            <person name="Church D.M."/>
            <person name="Schneider V.A."/>
            <person name="Graves T."/>
            <person name="Auger K."/>
            <person name="Cunningham F."/>
            <person name="Bouk N."/>
            <person name="Chen H.C."/>
            <person name="Agarwala R."/>
            <person name="McLaren W.M."/>
            <person name="Ritchie G.R."/>
            <person name="Albracht D."/>
            <person name="Kremitzki M."/>
            <person name="Rock S."/>
            <person name="Kotkiewicz H."/>
            <person name="Kremitzki C."/>
            <person name="Wollam A."/>
            <person name="Trani L."/>
            <person name="Fulton L."/>
            <person name="Fulton R."/>
            <person name="Matthews L."/>
            <person name="Whitehead S."/>
            <person name="Chow W."/>
            <person name="Torrance J."/>
            <person name="Dunn M."/>
            <person name="Harden G."/>
            <person name="Threadgold G."/>
            <person name="Wood J."/>
            <person name="Collins J."/>
            <person name="Heath P."/>
            <person name="Griffiths G."/>
            <person name="Pelan S."/>
            <person name="Grafham D."/>
            <person name="Eichler E.E."/>
            <person name="Weinstock G."/>
            <person name="Mardis E.R."/>
            <person name="Wilson R.K."/>
            <person name="Howe K."/>
            <person name="Flicek P."/>
            <person name="Hubbard T."/>
        </authorList>
    </citation>
    <scope>NUCLEOTIDE SEQUENCE [LARGE SCALE GENOMIC DNA]</scope>
    <source>
        <strain evidence="7">C57BL/6J</strain>
    </source>
</reference>
<dbReference type="Gene3D" id="3.40.50.300">
    <property type="entry name" value="P-loop containing nucleotide triphosphate hydrolases"/>
    <property type="match status" value="1"/>
</dbReference>
<evidence type="ECO:0000256" key="4">
    <source>
        <dbReference type="SAM" id="MobiDB-lite"/>
    </source>
</evidence>
<organism evidence="6">
    <name type="scientific">Mus musculus</name>
    <name type="common">Mouse</name>
    <dbReference type="NCBI Taxonomy" id="10090"/>
    <lineage>
        <taxon>Eukaryota</taxon>
        <taxon>Metazoa</taxon>
        <taxon>Chordata</taxon>
        <taxon>Craniata</taxon>
        <taxon>Vertebrata</taxon>
        <taxon>Euteleostomi</taxon>
        <taxon>Mammalia</taxon>
        <taxon>Eutheria</taxon>
        <taxon>Euarchontoglires</taxon>
        <taxon>Glires</taxon>
        <taxon>Rodentia</taxon>
        <taxon>Myomorpha</taxon>
        <taxon>Muroidea</taxon>
        <taxon>Muridae</taxon>
        <taxon>Murinae</taxon>
        <taxon>Mus</taxon>
        <taxon>Mus</taxon>
    </lineage>
</organism>
<evidence type="ECO:0000259" key="5">
    <source>
        <dbReference type="PROSITE" id="PS51715"/>
    </source>
</evidence>
<keyword evidence="2" id="KW-0342">GTP-binding</keyword>
<name>A4UUI4_MOUSE</name>
<dbReference type="Bgee" id="ENSMUSG00000079363">
    <property type="expression patterns" value="Expressed in thymus and 57 other cell types or tissues"/>
</dbReference>
<evidence type="ECO:0000256" key="3">
    <source>
        <dbReference type="PROSITE-ProRule" id="PRU01052"/>
    </source>
</evidence>
<reference evidence="7 9" key="2">
    <citation type="journal article" date="2009" name="PLoS Biol.">
        <title>Lineage-specific biology revealed by a finished genome assembly of the mouse.</title>
        <authorList>
            <consortium name="Mouse Genome Sequencing Consortium"/>
            <person name="Church D.M."/>
            <person name="Goodstadt L."/>
            <person name="Hillier L.W."/>
            <person name="Zody M.C."/>
            <person name="Goldstein S."/>
            <person name="She X."/>
            <person name="Bult C.J."/>
            <person name="Agarwala R."/>
            <person name="Cherry J.L."/>
            <person name="DiCuccio M."/>
            <person name="Hlavina W."/>
            <person name="Kapustin Y."/>
            <person name="Meric P."/>
            <person name="Maglott D."/>
            <person name="Birtle Z."/>
            <person name="Marques A.C."/>
            <person name="Graves T."/>
            <person name="Zhou S."/>
            <person name="Teague B."/>
            <person name="Potamousis K."/>
            <person name="Churas C."/>
            <person name="Place M."/>
            <person name="Herschleb J."/>
            <person name="Runnheim R."/>
            <person name="Forrest D."/>
            <person name="Amos-Landgraf J."/>
            <person name="Schwartz D.C."/>
            <person name="Cheng Z."/>
            <person name="Lindblad-Toh K."/>
            <person name="Eichler E.E."/>
            <person name="Ponting C.P."/>
        </authorList>
    </citation>
    <scope>NUCLEOTIDE SEQUENCE [LARGE SCALE GENOMIC DNA]</scope>
    <source>
        <strain evidence="7 9">C57BL/6J</strain>
    </source>
</reference>
<dbReference type="Proteomes" id="UP000000589">
    <property type="component" value="Chromosome 5"/>
</dbReference>
<dbReference type="InterPro" id="IPR015894">
    <property type="entry name" value="Guanylate-bd_N"/>
</dbReference>
<dbReference type="InterPro" id="IPR027417">
    <property type="entry name" value="P-loop_NTPase"/>
</dbReference>
<dbReference type="SMR" id="A4UUI4"/>
<feature type="region of interest" description="Disordered" evidence="4">
    <location>
        <begin position="76"/>
        <end position="103"/>
    </location>
</feature>
<feature type="compositionally biased region" description="Gly residues" evidence="4">
    <location>
        <begin position="93"/>
        <end position="103"/>
    </location>
</feature>
<protein>
    <submittedName>
        <fullName evidence="6 7">Guanylate binding protein 4</fullName>
    </submittedName>
</protein>
<dbReference type="AGR" id="MGI:97072"/>
<dbReference type="PANTHER" id="PTHR10751">
    <property type="entry name" value="GUANYLATE BINDING PROTEIN"/>
    <property type="match status" value="1"/>
</dbReference>
<dbReference type="VEuPathDB" id="HostDB:ENSMUSG00000079363"/>
<dbReference type="SUPFAM" id="SSF52540">
    <property type="entry name" value="P-loop containing nucleoside triphosphate hydrolases"/>
    <property type="match status" value="1"/>
</dbReference>
<reference evidence="7" key="4">
    <citation type="submission" date="2025-05" db="UniProtKB">
        <authorList>
            <consortium name="Ensembl"/>
        </authorList>
    </citation>
    <scope>IDENTIFICATION</scope>
    <source>
        <strain evidence="7">C57BL/6J</strain>
    </source>
</reference>
<keyword evidence="1" id="KW-0547">Nucleotide-binding</keyword>
<dbReference type="AlphaFoldDB" id="A4UUI4"/>
<dbReference type="PROSITE" id="PS51715">
    <property type="entry name" value="G_GB1_RHD3"/>
    <property type="match status" value="1"/>
</dbReference>
<dbReference type="ProteomicsDB" id="334725"/>
<accession>A4UUI4</accession>
<dbReference type="ExpressionAtlas" id="A4UUI4">
    <property type="expression patterns" value="baseline and differential"/>
</dbReference>
<dbReference type="Pfam" id="PF02263">
    <property type="entry name" value="GBP"/>
    <property type="match status" value="1"/>
</dbReference>
<evidence type="ECO:0000313" key="9">
    <source>
        <dbReference type="Proteomes" id="UP000000589"/>
    </source>
</evidence>
<dbReference type="EMBL" id="EF494424">
    <property type="protein sequence ID" value="ABO88217.1"/>
    <property type="molecule type" value="mRNA"/>
</dbReference>
<evidence type="ECO:0000313" key="6">
    <source>
        <dbReference type="EMBL" id="ABO88217.1"/>
    </source>
</evidence>
<dbReference type="GO" id="GO:0003924">
    <property type="term" value="F:GTPase activity"/>
    <property type="evidence" value="ECO:0007669"/>
    <property type="project" value="InterPro"/>
</dbReference>